<feature type="domain" description="Multidrug resistance protein MdtA-like beta-barrel" evidence="5">
    <location>
        <begin position="207"/>
        <end position="289"/>
    </location>
</feature>
<dbReference type="EMBL" id="VKHP01000041">
    <property type="protein sequence ID" value="NEU96726.1"/>
    <property type="molecule type" value="Genomic_DNA"/>
</dbReference>
<evidence type="ECO:0000259" key="3">
    <source>
        <dbReference type="Pfam" id="PF25876"/>
    </source>
</evidence>
<dbReference type="GO" id="GO:0030313">
    <property type="term" value="C:cell envelope"/>
    <property type="evidence" value="ECO:0007669"/>
    <property type="project" value="UniProtKB-SubCell"/>
</dbReference>
<gene>
    <name evidence="7" type="ORF">FNJ47_12975</name>
</gene>
<sequence>MYPFAFAVARYLSILVVFSFVGTCALAQQAPPAAVAVGTVAAERKPIERSGTLVGRIEAVQRVEVRARVTGYLEEVLFKEGDLVKEGAPLYRIERGLFEAAVTAAQAALDRSKAAKVLTEIQFKRAQELLDKATGTAVARDQALAADQQADAQILSDQANLETAKINLGYTEINSPIAGKIDKTNITKGNVVGPNSGVLTTIVSQDPMYVSFPVSQRDYLEARERSAKFGKVKVKIRFSDGKTYGQIGEINFVSVSVSRSTDTILARATIPNPDGVLIDGQLVQVILESGEPEEKVLVPQAALIADQAGTYVFVVEDGKAVVKRIKIGAEIGADVVVDQGLKGGEQVIVQGIQAVRAGAPVQAAPLPKTIDRS</sequence>
<keyword evidence="8" id="KW-1185">Reference proteome</keyword>
<dbReference type="GO" id="GO:0005886">
    <property type="term" value="C:plasma membrane"/>
    <property type="evidence" value="ECO:0007669"/>
    <property type="project" value="TreeGrafter"/>
</dbReference>
<dbReference type="Pfam" id="PF25944">
    <property type="entry name" value="Beta-barrel_RND"/>
    <property type="match status" value="1"/>
</dbReference>
<dbReference type="Pfam" id="PF25876">
    <property type="entry name" value="HH_MFP_RND"/>
    <property type="match status" value="1"/>
</dbReference>
<dbReference type="GO" id="GO:0022857">
    <property type="term" value="F:transmembrane transporter activity"/>
    <property type="evidence" value="ECO:0007669"/>
    <property type="project" value="InterPro"/>
</dbReference>
<dbReference type="PANTHER" id="PTHR30158">
    <property type="entry name" value="ACRA/E-RELATED COMPONENT OF DRUG EFFLUX TRANSPORTER"/>
    <property type="match status" value="1"/>
</dbReference>
<dbReference type="Gene3D" id="2.40.30.170">
    <property type="match status" value="1"/>
</dbReference>
<dbReference type="Gene3D" id="2.40.50.100">
    <property type="match status" value="1"/>
</dbReference>
<reference evidence="7 8" key="1">
    <citation type="journal article" date="2020" name="Arch. Microbiol.">
        <title>Bradyrhizobium uaiense sp. nov., a new highly efficient cowpea symbiont.</title>
        <authorList>
            <person name="Cabral Michel D."/>
            <person name="Azarias Guimaraes A."/>
            <person name="Martins da Costa E."/>
            <person name="Soares de Carvalho T."/>
            <person name="Balsanelli E."/>
            <person name="Willems A."/>
            <person name="Maltempi de Souza E."/>
            <person name="de Souza Moreira F.M."/>
        </authorList>
    </citation>
    <scope>NUCLEOTIDE SEQUENCE [LARGE SCALE GENOMIC DNA]</scope>
    <source>
        <strain evidence="7 8">UFLA 03-164</strain>
    </source>
</reference>
<comment type="similarity">
    <text evidence="1">Belongs to the membrane fusion protein (MFP) (TC 8.A.1) family.</text>
</comment>
<dbReference type="Proteomes" id="UP000468531">
    <property type="component" value="Unassembled WGS sequence"/>
</dbReference>
<dbReference type="Gene3D" id="1.10.287.470">
    <property type="entry name" value="Helix hairpin bin"/>
    <property type="match status" value="1"/>
</dbReference>
<dbReference type="Pfam" id="PF25917">
    <property type="entry name" value="BSH_RND"/>
    <property type="match status" value="1"/>
</dbReference>
<accession>A0A6P1BDX6</accession>
<evidence type="ECO:0000259" key="5">
    <source>
        <dbReference type="Pfam" id="PF25944"/>
    </source>
</evidence>
<protein>
    <submittedName>
        <fullName evidence="7">Efflux RND transporter periplasmic adaptor subunit</fullName>
    </submittedName>
</protein>
<dbReference type="AlphaFoldDB" id="A0A6P1BDX6"/>
<proteinExistence type="inferred from homology"/>
<keyword evidence="2" id="KW-0732">Signal</keyword>
<evidence type="ECO:0000256" key="2">
    <source>
        <dbReference type="SAM" id="SignalP"/>
    </source>
</evidence>
<feature type="chain" id="PRO_5026924862" evidence="2">
    <location>
        <begin position="28"/>
        <end position="373"/>
    </location>
</feature>
<dbReference type="NCBIfam" id="TIGR01730">
    <property type="entry name" value="RND_mfp"/>
    <property type="match status" value="1"/>
</dbReference>
<name>A0A6P1BDX6_9BRAD</name>
<dbReference type="PANTHER" id="PTHR30158:SF3">
    <property type="entry name" value="MULTIDRUG EFFLUX PUMP SUBUNIT ACRA-RELATED"/>
    <property type="match status" value="1"/>
</dbReference>
<evidence type="ECO:0000259" key="4">
    <source>
        <dbReference type="Pfam" id="PF25917"/>
    </source>
</evidence>
<evidence type="ECO:0000313" key="7">
    <source>
        <dbReference type="EMBL" id="NEU96726.1"/>
    </source>
</evidence>
<feature type="domain" description="Multidrug resistance protein MdtA-like barrel-sandwich hybrid" evidence="4">
    <location>
        <begin position="62"/>
        <end position="193"/>
    </location>
</feature>
<dbReference type="InterPro" id="IPR058624">
    <property type="entry name" value="MdtA-like_HH"/>
</dbReference>
<feature type="domain" description="YknX-like C-terminal permuted SH3-like" evidence="6">
    <location>
        <begin position="298"/>
        <end position="362"/>
    </location>
</feature>
<dbReference type="GO" id="GO:0046677">
    <property type="term" value="P:response to antibiotic"/>
    <property type="evidence" value="ECO:0007669"/>
    <property type="project" value="TreeGrafter"/>
</dbReference>
<organism evidence="7 8">
    <name type="scientific">Bradyrhizobium uaiense</name>
    <dbReference type="NCBI Taxonomy" id="2594946"/>
    <lineage>
        <taxon>Bacteria</taxon>
        <taxon>Pseudomonadati</taxon>
        <taxon>Pseudomonadota</taxon>
        <taxon>Alphaproteobacteria</taxon>
        <taxon>Hyphomicrobiales</taxon>
        <taxon>Nitrobacteraceae</taxon>
        <taxon>Bradyrhizobium</taxon>
    </lineage>
</organism>
<feature type="signal peptide" evidence="2">
    <location>
        <begin position="1"/>
        <end position="27"/>
    </location>
</feature>
<evidence type="ECO:0000313" key="8">
    <source>
        <dbReference type="Proteomes" id="UP000468531"/>
    </source>
</evidence>
<dbReference type="SUPFAM" id="SSF111369">
    <property type="entry name" value="HlyD-like secretion proteins"/>
    <property type="match status" value="1"/>
</dbReference>
<comment type="caution">
    <text evidence="7">The sequence shown here is derived from an EMBL/GenBank/DDBJ whole genome shotgun (WGS) entry which is preliminary data.</text>
</comment>
<dbReference type="Gene3D" id="2.40.420.20">
    <property type="match status" value="1"/>
</dbReference>
<dbReference type="InterPro" id="IPR058626">
    <property type="entry name" value="MdtA-like_b-barrel"/>
</dbReference>
<feature type="domain" description="Multidrug resistance protein MdtA-like alpha-helical hairpin" evidence="3">
    <location>
        <begin position="103"/>
        <end position="171"/>
    </location>
</feature>
<evidence type="ECO:0000259" key="6">
    <source>
        <dbReference type="Pfam" id="PF25989"/>
    </source>
</evidence>
<dbReference type="InterPro" id="IPR058625">
    <property type="entry name" value="MdtA-like_BSH"/>
</dbReference>
<dbReference type="InterPro" id="IPR006143">
    <property type="entry name" value="RND_pump_MFP"/>
</dbReference>
<dbReference type="InterPro" id="IPR058637">
    <property type="entry name" value="YknX-like_C"/>
</dbReference>
<dbReference type="RefSeq" id="WP_163153526.1">
    <property type="nucleotide sequence ID" value="NZ_VKHP01000041.1"/>
</dbReference>
<evidence type="ECO:0000256" key="1">
    <source>
        <dbReference type="ARBA" id="ARBA00009477"/>
    </source>
</evidence>
<dbReference type="Pfam" id="PF25989">
    <property type="entry name" value="YknX_C"/>
    <property type="match status" value="1"/>
</dbReference>